<organism evidence="14 15">
    <name type="scientific">Ignelater luminosus</name>
    <name type="common">Cucubano</name>
    <name type="synonym">Pyrophorus luminosus</name>
    <dbReference type="NCBI Taxonomy" id="2038154"/>
    <lineage>
        <taxon>Eukaryota</taxon>
        <taxon>Metazoa</taxon>
        <taxon>Ecdysozoa</taxon>
        <taxon>Arthropoda</taxon>
        <taxon>Hexapoda</taxon>
        <taxon>Insecta</taxon>
        <taxon>Pterygota</taxon>
        <taxon>Neoptera</taxon>
        <taxon>Endopterygota</taxon>
        <taxon>Coleoptera</taxon>
        <taxon>Polyphaga</taxon>
        <taxon>Elateriformia</taxon>
        <taxon>Elateroidea</taxon>
        <taxon>Elateridae</taxon>
        <taxon>Agrypninae</taxon>
        <taxon>Pyrophorini</taxon>
        <taxon>Ignelater</taxon>
    </lineage>
</organism>
<dbReference type="InterPro" id="IPR019821">
    <property type="entry name" value="Kinesin_motor_CS"/>
</dbReference>
<dbReference type="OrthoDB" id="3176171at2759"/>
<evidence type="ECO:0000256" key="11">
    <source>
        <dbReference type="SAM" id="Coils"/>
    </source>
</evidence>
<dbReference type="Proteomes" id="UP000801492">
    <property type="component" value="Unassembled WGS sequence"/>
</dbReference>
<dbReference type="GO" id="GO:0005876">
    <property type="term" value="C:spindle microtubule"/>
    <property type="evidence" value="ECO:0007669"/>
    <property type="project" value="TreeGrafter"/>
</dbReference>
<accession>A0A8K0FYN3</accession>
<evidence type="ECO:0000256" key="1">
    <source>
        <dbReference type="ARBA" id="ARBA00004245"/>
    </source>
</evidence>
<evidence type="ECO:0000256" key="4">
    <source>
        <dbReference type="ARBA" id="ARBA00022741"/>
    </source>
</evidence>
<evidence type="ECO:0000256" key="9">
    <source>
        <dbReference type="PROSITE-ProRule" id="PRU00283"/>
    </source>
</evidence>
<keyword evidence="15" id="KW-1185">Reference proteome</keyword>
<dbReference type="SMART" id="SM00129">
    <property type="entry name" value="KISc"/>
    <property type="match status" value="1"/>
</dbReference>
<dbReference type="InterPro" id="IPR001752">
    <property type="entry name" value="Kinesin_motor_dom"/>
</dbReference>
<comment type="subcellular location">
    <subcellularLocation>
        <location evidence="1">Cytoplasm</location>
        <location evidence="1">Cytoskeleton</location>
    </subcellularLocation>
</comment>
<dbReference type="Gene3D" id="3.40.850.10">
    <property type="entry name" value="Kinesin motor domain"/>
    <property type="match status" value="1"/>
</dbReference>
<dbReference type="AlphaFoldDB" id="A0A8K0FYN3"/>
<feature type="compositionally biased region" description="Polar residues" evidence="12">
    <location>
        <begin position="856"/>
        <end position="889"/>
    </location>
</feature>
<dbReference type="InterPro" id="IPR047149">
    <property type="entry name" value="KIF11-like"/>
</dbReference>
<evidence type="ECO:0000256" key="7">
    <source>
        <dbReference type="ARBA" id="ARBA00023212"/>
    </source>
</evidence>
<dbReference type="Pfam" id="PF00225">
    <property type="entry name" value="Kinesin"/>
    <property type="match status" value="1"/>
</dbReference>
<dbReference type="PRINTS" id="PR00380">
    <property type="entry name" value="KINESINHEAVY"/>
</dbReference>
<dbReference type="GO" id="GO:0008017">
    <property type="term" value="F:microtubule binding"/>
    <property type="evidence" value="ECO:0007669"/>
    <property type="project" value="InterPro"/>
</dbReference>
<dbReference type="SUPFAM" id="SSF52540">
    <property type="entry name" value="P-loop containing nucleoside triphosphate hydrolases"/>
    <property type="match status" value="1"/>
</dbReference>
<keyword evidence="7" id="KW-0206">Cytoskeleton</keyword>
<feature type="coiled-coil region" evidence="11">
    <location>
        <begin position="363"/>
        <end position="434"/>
    </location>
</feature>
<dbReference type="EMBL" id="VTPC01091162">
    <property type="protein sequence ID" value="KAF2879448.1"/>
    <property type="molecule type" value="Genomic_DNA"/>
</dbReference>
<keyword evidence="4 9" id="KW-0547">Nucleotide-binding</keyword>
<name>A0A8K0FYN3_IGNLU</name>
<feature type="compositionally biased region" description="Low complexity" evidence="12">
    <location>
        <begin position="890"/>
        <end position="899"/>
    </location>
</feature>
<dbReference type="GO" id="GO:0007018">
    <property type="term" value="P:microtubule-based movement"/>
    <property type="evidence" value="ECO:0007669"/>
    <property type="project" value="InterPro"/>
</dbReference>
<dbReference type="GO" id="GO:0090307">
    <property type="term" value="P:mitotic spindle assembly"/>
    <property type="evidence" value="ECO:0007669"/>
    <property type="project" value="TreeGrafter"/>
</dbReference>
<keyword evidence="5 9" id="KW-0067">ATP-binding</keyword>
<reference evidence="14" key="1">
    <citation type="submission" date="2019-08" db="EMBL/GenBank/DDBJ databases">
        <title>The genome of the North American firefly Photinus pyralis.</title>
        <authorList>
            <consortium name="Photinus pyralis genome working group"/>
            <person name="Fallon T.R."/>
            <person name="Sander Lower S.E."/>
            <person name="Weng J.-K."/>
        </authorList>
    </citation>
    <scope>NUCLEOTIDE SEQUENCE</scope>
    <source>
        <strain evidence="14">TRF0915ILg1</strain>
        <tissue evidence="14">Whole body</tissue>
    </source>
</reference>
<evidence type="ECO:0000256" key="3">
    <source>
        <dbReference type="ARBA" id="ARBA00022701"/>
    </source>
</evidence>
<dbReference type="PANTHER" id="PTHR47970:SF12">
    <property type="entry name" value="KINESIN FAMILY MEMBER 11"/>
    <property type="match status" value="1"/>
</dbReference>
<protein>
    <recommendedName>
        <fullName evidence="10">Kinesin-like protein</fullName>
    </recommendedName>
</protein>
<evidence type="ECO:0000259" key="13">
    <source>
        <dbReference type="PROSITE" id="PS50067"/>
    </source>
</evidence>
<evidence type="ECO:0000313" key="14">
    <source>
        <dbReference type="EMBL" id="KAF2879448.1"/>
    </source>
</evidence>
<feature type="binding site" evidence="9">
    <location>
        <begin position="95"/>
        <end position="102"/>
    </location>
    <ligand>
        <name>ATP</name>
        <dbReference type="ChEBI" id="CHEBI:30616"/>
    </ligand>
</feature>
<dbReference type="InterPro" id="IPR036961">
    <property type="entry name" value="Kinesin_motor_dom_sf"/>
</dbReference>
<feature type="domain" description="Kinesin motor" evidence="13">
    <location>
        <begin position="15"/>
        <end position="347"/>
    </location>
</feature>
<keyword evidence="2" id="KW-0963">Cytoplasm</keyword>
<evidence type="ECO:0000256" key="12">
    <source>
        <dbReference type="SAM" id="MobiDB-lite"/>
    </source>
</evidence>
<dbReference type="GO" id="GO:0008574">
    <property type="term" value="F:plus-end-directed microtubule motor activity"/>
    <property type="evidence" value="ECO:0007669"/>
    <property type="project" value="TreeGrafter"/>
</dbReference>
<dbReference type="PANTHER" id="PTHR47970">
    <property type="entry name" value="KINESIN-LIKE PROTEIN KIF11"/>
    <property type="match status" value="1"/>
</dbReference>
<evidence type="ECO:0000256" key="6">
    <source>
        <dbReference type="ARBA" id="ARBA00023175"/>
    </source>
</evidence>
<evidence type="ECO:0000256" key="10">
    <source>
        <dbReference type="RuleBase" id="RU000394"/>
    </source>
</evidence>
<comment type="similarity">
    <text evidence="8">Belongs to the TRAFAC class myosin-kinesin ATPase superfamily. Kinesin family. KIN-5/BimC subfamily.</text>
</comment>
<evidence type="ECO:0000313" key="15">
    <source>
        <dbReference type="Proteomes" id="UP000801492"/>
    </source>
</evidence>
<evidence type="ECO:0000256" key="8">
    <source>
        <dbReference type="ARBA" id="ARBA00034704"/>
    </source>
</evidence>
<dbReference type="PROSITE" id="PS00411">
    <property type="entry name" value="KINESIN_MOTOR_1"/>
    <property type="match status" value="1"/>
</dbReference>
<dbReference type="PROSITE" id="PS50067">
    <property type="entry name" value="KINESIN_MOTOR_2"/>
    <property type="match status" value="1"/>
</dbReference>
<keyword evidence="3 10" id="KW-0493">Microtubule</keyword>
<proteinExistence type="inferred from homology"/>
<dbReference type="GO" id="GO:0072686">
    <property type="term" value="C:mitotic spindle"/>
    <property type="evidence" value="ECO:0007669"/>
    <property type="project" value="TreeGrafter"/>
</dbReference>
<sequence length="930" mass="106751">MMSNTFRQEKKKTQPIRVYIRLRPLNKQELEVRSSTCVEISNAKDLLVKQQYGKHYTFDKVFGPDTTQMDIYNSIVKPLIPDVLAGYNCTIFAYGQTGTGKTYTMTGESKTIGMSLEGDEQAGIIPRAMAHLFDELSSIPRQYTVHASFLEIYNEELFDLLSDKTENKSIRLFEDQHQKGSVIINGISTVMLCNKSQIYEILQKGQEKRQTSSTLLNDRSSRSHAVFSITIHTCETNVEGEELVKTAKLNLVDLAGSEHFSKPKSSDRRIREAGSVNQSLLILQRVIKSLAVKSVHIPYRESKLTRILQDSLGGRTKTSMIATISLANSCLEETLSTLDYAHRAKCIINRPEVNQRVSQKAWKAEYEKEMDRLRKDLHAARTSTGIYLDQDNYQRLISDKEIRKEELSEKMALISELEEKLQQMEEEKNIKEMEWNTIQRSLQEINKGFVKCCKMFRQDEELEEQLPIDCEAKVEHLQKQAKYLLEMTATAAKSFHIKIHSLLAVNEENNNSLRLVSETVSTKCQEIIDLLVDFMINIRDTSEHIIDIVGDVHKRQTQQCRITDGYGNNILWETENIVNAASQSLENAVQHDYLQKKKFLEEIETKLKEVTNMTKWVDVKINLESTRETLLMELNKTRENSNRQHKITNKIMNELETIGKGMLEMQNSIKIMKDRVHGLENSVRNLTNMNNECWRDINKVQTSVEQSLLGICDKIQNNMDYRSALLAETMDSVNKGNNQDVAVVEVLEQLKRCKQNFPQIREQIEINSDSLMEAHVQNLVDITNAHLKTNNEMFDEYTTYNSNIQKHLKELNDNASGNELVIHSTLQNCQKNLIDFMNNGIIDIKSSDNIPIRLQPQINRKTQTSSSGDRNSNDYIPLQNSGKQFENKLSSSTVSSACSGTNKTDPTGEDKSRSHTFRYFQNNRCIKEMK</sequence>
<dbReference type="InterPro" id="IPR027417">
    <property type="entry name" value="P-loop_NTPase"/>
</dbReference>
<gene>
    <name evidence="14" type="ORF">ILUMI_26728</name>
</gene>
<keyword evidence="11" id="KW-0175">Coiled coil</keyword>
<feature type="region of interest" description="Disordered" evidence="12">
    <location>
        <begin position="854"/>
        <end position="916"/>
    </location>
</feature>
<evidence type="ECO:0000256" key="2">
    <source>
        <dbReference type="ARBA" id="ARBA00022490"/>
    </source>
</evidence>
<dbReference type="FunFam" id="3.40.850.10:FF:000019">
    <property type="entry name" value="Kinesin-like protein KIN-5D"/>
    <property type="match status" value="1"/>
</dbReference>
<comment type="caution">
    <text evidence="14">The sequence shown here is derived from an EMBL/GenBank/DDBJ whole genome shotgun (WGS) entry which is preliminary data.</text>
</comment>
<keyword evidence="6 9" id="KW-0505">Motor protein</keyword>
<dbReference type="GO" id="GO:0005524">
    <property type="term" value="F:ATP binding"/>
    <property type="evidence" value="ECO:0007669"/>
    <property type="project" value="UniProtKB-UniRule"/>
</dbReference>
<dbReference type="GO" id="GO:0051231">
    <property type="term" value="P:spindle elongation"/>
    <property type="evidence" value="ECO:0007669"/>
    <property type="project" value="TreeGrafter"/>
</dbReference>
<evidence type="ECO:0000256" key="5">
    <source>
        <dbReference type="ARBA" id="ARBA00022840"/>
    </source>
</evidence>